<dbReference type="GO" id="GO:0009307">
    <property type="term" value="P:DNA restriction-modification system"/>
    <property type="evidence" value="ECO:0007669"/>
    <property type="project" value="UniProtKB-KW"/>
</dbReference>
<gene>
    <name evidence="7" type="ORF">SDC9_147235</name>
</gene>
<evidence type="ECO:0000256" key="5">
    <source>
        <dbReference type="ARBA" id="ARBA00047942"/>
    </source>
</evidence>
<evidence type="ECO:0000256" key="3">
    <source>
        <dbReference type="ARBA" id="ARBA00022679"/>
    </source>
</evidence>
<dbReference type="InterPro" id="IPR050953">
    <property type="entry name" value="N4_N6_ade-DNA_methylase"/>
</dbReference>
<accession>A0A645EDS6</accession>
<dbReference type="GO" id="GO:0003677">
    <property type="term" value="F:DNA binding"/>
    <property type="evidence" value="ECO:0007669"/>
    <property type="project" value="InterPro"/>
</dbReference>
<proteinExistence type="predicted"/>
<reference evidence="7" key="1">
    <citation type="submission" date="2019-08" db="EMBL/GenBank/DDBJ databases">
        <authorList>
            <person name="Kucharzyk K."/>
            <person name="Murdoch R.W."/>
            <person name="Higgins S."/>
            <person name="Loffler F."/>
        </authorList>
    </citation>
    <scope>NUCLEOTIDE SEQUENCE</scope>
</reference>
<dbReference type="GO" id="GO:0032259">
    <property type="term" value="P:methylation"/>
    <property type="evidence" value="ECO:0007669"/>
    <property type="project" value="UniProtKB-KW"/>
</dbReference>
<sequence>MSRFNIRNRVDVTLLSNLRIMRSRLISKIIANNPTCASLPEIGSIVHGLLGRSILVKYLEERKDTQGNSVFPQGFFSKFHQGALTYNDLLCDIKATYSLYAELEDHFHGDIFPIMNHEQEIITQIDLLELKAFLDGGIDFHNDQMTLWPLYSFDVIPIQLISSIYEMFFHYQENESEKGTYYTPFHLVDLLMDEVLPWEAKYNEIKILDPSCGSGIFLVEAYRRIIGQWQYSHPLEKITSSKLITLLTSSIFGVDLNREAIRIASFSLCLTMCDFLEPRTIWAELEFPQLSENNLFPSDFFEGGKSFDEHKYDVIIGNPPW</sequence>
<keyword evidence="3" id="KW-0808">Transferase</keyword>
<dbReference type="InterPro" id="IPR029063">
    <property type="entry name" value="SAM-dependent_MTases_sf"/>
</dbReference>
<dbReference type="PROSITE" id="PS00092">
    <property type="entry name" value="N6_MTASE"/>
    <property type="match status" value="1"/>
</dbReference>
<name>A0A645EDS6_9ZZZZ</name>
<feature type="domain" description="DNA methylase adenine-specific" evidence="6">
    <location>
        <begin position="160"/>
        <end position="321"/>
    </location>
</feature>
<dbReference type="PRINTS" id="PR00507">
    <property type="entry name" value="N12N6MTFRASE"/>
</dbReference>
<evidence type="ECO:0000256" key="4">
    <source>
        <dbReference type="ARBA" id="ARBA00022747"/>
    </source>
</evidence>
<dbReference type="GO" id="GO:0009007">
    <property type="term" value="F:site-specific DNA-methyltransferase (adenine-specific) activity"/>
    <property type="evidence" value="ECO:0007669"/>
    <property type="project" value="UniProtKB-EC"/>
</dbReference>
<evidence type="ECO:0000259" key="6">
    <source>
        <dbReference type="Pfam" id="PF02384"/>
    </source>
</evidence>
<evidence type="ECO:0000256" key="2">
    <source>
        <dbReference type="ARBA" id="ARBA00022603"/>
    </source>
</evidence>
<keyword evidence="4" id="KW-0680">Restriction system</keyword>
<organism evidence="7">
    <name type="scientific">bioreactor metagenome</name>
    <dbReference type="NCBI Taxonomy" id="1076179"/>
    <lineage>
        <taxon>unclassified sequences</taxon>
        <taxon>metagenomes</taxon>
        <taxon>ecological metagenomes</taxon>
    </lineage>
</organism>
<dbReference type="Pfam" id="PF02384">
    <property type="entry name" value="N6_Mtase"/>
    <property type="match status" value="1"/>
</dbReference>
<keyword evidence="2" id="KW-0489">Methyltransferase</keyword>
<dbReference type="InterPro" id="IPR002052">
    <property type="entry name" value="DNA_methylase_N6_adenine_CS"/>
</dbReference>
<dbReference type="EMBL" id="VSSQ01046088">
    <property type="protein sequence ID" value="MPN00041.1"/>
    <property type="molecule type" value="Genomic_DNA"/>
</dbReference>
<dbReference type="EC" id="2.1.1.72" evidence="1"/>
<comment type="catalytic activity">
    <reaction evidence="5">
        <text>a 2'-deoxyadenosine in DNA + S-adenosyl-L-methionine = an N(6)-methyl-2'-deoxyadenosine in DNA + S-adenosyl-L-homocysteine + H(+)</text>
        <dbReference type="Rhea" id="RHEA:15197"/>
        <dbReference type="Rhea" id="RHEA-COMP:12418"/>
        <dbReference type="Rhea" id="RHEA-COMP:12419"/>
        <dbReference type="ChEBI" id="CHEBI:15378"/>
        <dbReference type="ChEBI" id="CHEBI:57856"/>
        <dbReference type="ChEBI" id="CHEBI:59789"/>
        <dbReference type="ChEBI" id="CHEBI:90615"/>
        <dbReference type="ChEBI" id="CHEBI:90616"/>
        <dbReference type="EC" id="2.1.1.72"/>
    </reaction>
</comment>
<dbReference type="PANTHER" id="PTHR33841">
    <property type="entry name" value="DNA METHYLTRANSFERASE YEEA-RELATED"/>
    <property type="match status" value="1"/>
</dbReference>
<comment type="caution">
    <text evidence="7">The sequence shown here is derived from an EMBL/GenBank/DDBJ whole genome shotgun (WGS) entry which is preliminary data.</text>
</comment>
<dbReference type="SUPFAM" id="SSF53335">
    <property type="entry name" value="S-adenosyl-L-methionine-dependent methyltransferases"/>
    <property type="match status" value="1"/>
</dbReference>
<dbReference type="AlphaFoldDB" id="A0A645EDS6"/>
<protein>
    <recommendedName>
        <fullName evidence="1">site-specific DNA-methyltransferase (adenine-specific)</fullName>
        <ecNumber evidence="1">2.1.1.72</ecNumber>
    </recommendedName>
</protein>
<dbReference type="PANTHER" id="PTHR33841:SF1">
    <property type="entry name" value="DNA METHYLTRANSFERASE A"/>
    <property type="match status" value="1"/>
</dbReference>
<evidence type="ECO:0000313" key="7">
    <source>
        <dbReference type="EMBL" id="MPN00041.1"/>
    </source>
</evidence>
<evidence type="ECO:0000256" key="1">
    <source>
        <dbReference type="ARBA" id="ARBA00011900"/>
    </source>
</evidence>
<dbReference type="GO" id="GO:0008170">
    <property type="term" value="F:N-methyltransferase activity"/>
    <property type="evidence" value="ECO:0007669"/>
    <property type="project" value="InterPro"/>
</dbReference>
<dbReference type="Gene3D" id="3.40.50.150">
    <property type="entry name" value="Vaccinia Virus protein VP39"/>
    <property type="match status" value="1"/>
</dbReference>
<dbReference type="InterPro" id="IPR003356">
    <property type="entry name" value="DNA_methylase_A-5"/>
</dbReference>